<proteinExistence type="predicted"/>
<reference evidence="2" key="2">
    <citation type="submission" date="2021-01" db="EMBL/GenBank/DDBJ databases">
        <authorList>
            <person name="Schikora-Tamarit M.A."/>
        </authorList>
    </citation>
    <scope>NUCLEOTIDE SEQUENCE</scope>
    <source>
        <strain evidence="2">CBS2887</strain>
    </source>
</reference>
<gene>
    <name evidence="2" type="ORF">WICPIJ_004438</name>
</gene>
<feature type="compositionally biased region" description="Basic and acidic residues" evidence="1">
    <location>
        <begin position="21"/>
        <end position="32"/>
    </location>
</feature>
<feature type="compositionally biased region" description="Low complexity" evidence="1">
    <location>
        <begin position="33"/>
        <end position="42"/>
    </location>
</feature>
<dbReference type="AlphaFoldDB" id="A0A9P8Q5K6"/>
<organism evidence="2 3">
    <name type="scientific">Wickerhamomyces pijperi</name>
    <name type="common">Yeast</name>
    <name type="synonym">Pichia pijperi</name>
    <dbReference type="NCBI Taxonomy" id="599730"/>
    <lineage>
        <taxon>Eukaryota</taxon>
        <taxon>Fungi</taxon>
        <taxon>Dikarya</taxon>
        <taxon>Ascomycota</taxon>
        <taxon>Saccharomycotina</taxon>
        <taxon>Saccharomycetes</taxon>
        <taxon>Phaffomycetales</taxon>
        <taxon>Wickerhamomycetaceae</taxon>
        <taxon>Wickerhamomyces</taxon>
    </lineage>
</organism>
<feature type="compositionally biased region" description="Acidic residues" evidence="1">
    <location>
        <begin position="1"/>
        <end position="12"/>
    </location>
</feature>
<evidence type="ECO:0000256" key="1">
    <source>
        <dbReference type="SAM" id="MobiDB-lite"/>
    </source>
</evidence>
<accession>A0A9P8Q5K6</accession>
<dbReference type="EMBL" id="JAEUBG010002406">
    <property type="protein sequence ID" value="KAH3684548.1"/>
    <property type="molecule type" value="Genomic_DNA"/>
</dbReference>
<keyword evidence="3" id="KW-1185">Reference proteome</keyword>
<dbReference type="Proteomes" id="UP000774326">
    <property type="component" value="Unassembled WGS sequence"/>
</dbReference>
<name>A0A9P8Q5K6_WICPI</name>
<evidence type="ECO:0000313" key="2">
    <source>
        <dbReference type="EMBL" id="KAH3684548.1"/>
    </source>
</evidence>
<feature type="non-terminal residue" evidence="2">
    <location>
        <position position="1"/>
    </location>
</feature>
<evidence type="ECO:0000313" key="3">
    <source>
        <dbReference type="Proteomes" id="UP000774326"/>
    </source>
</evidence>
<reference evidence="2" key="1">
    <citation type="journal article" date="2021" name="Open Biol.">
        <title>Shared evolutionary footprints suggest mitochondrial oxidative damage underlies multiple complex I losses in fungi.</title>
        <authorList>
            <person name="Schikora-Tamarit M.A."/>
            <person name="Marcet-Houben M."/>
            <person name="Nosek J."/>
            <person name="Gabaldon T."/>
        </authorList>
    </citation>
    <scope>NUCLEOTIDE SEQUENCE</scope>
    <source>
        <strain evidence="2">CBS2887</strain>
    </source>
</reference>
<comment type="caution">
    <text evidence="2">The sequence shown here is derived from an EMBL/GenBank/DDBJ whole genome shotgun (WGS) entry which is preliminary data.</text>
</comment>
<feature type="region of interest" description="Disordered" evidence="1">
    <location>
        <begin position="1"/>
        <end position="51"/>
    </location>
</feature>
<protein>
    <submittedName>
        <fullName evidence="2">Uncharacterized protein</fullName>
    </submittedName>
</protein>
<sequence length="442" mass="48786">EGEEGQDEEQEGVYDSQTAQEKMREFTQEPESRSTATAASTRARFDDLRSPKSAATEEDLLRLAGSGAFDVSLTEPSISAAAEALTSLDPSNVKQKQYHNHTLLQEPPALSTTIDPQPASDASTQVVVQDLRNKLHHAHQEIHRQKDVIRLLEQNAILKNQECQFLKTMIKEDLSYIRHKLNENSNIVSNYHSSSGIANSLSRYHHPIAAVEPSNETTQLPAIDESRVPAPRLPHTFFSQNYSPSVANIRGMGTDNGVSSARMVIAASTSVLDNNNNHGNAWDNRRSGIGVSYQHRHSTDHAGLEPLVYNNVDNAPAGQVNNIDKQTTGIIRRVTSDTNGIGWLVHSDVINLHYSWEHDGWPINVSPRVGDTQVENDGHWFFGDMSPADVPVWVGDGLLEGTTGVGVHRGDRVVVDFDEVVIRHVPDIVWGNLQRLGGNTDF</sequence>